<evidence type="ECO:0000313" key="2">
    <source>
        <dbReference type="Proteomes" id="UP001352852"/>
    </source>
</evidence>
<proteinExistence type="predicted"/>
<protein>
    <submittedName>
        <fullName evidence="1">Uncharacterized protein</fullName>
    </submittedName>
</protein>
<dbReference type="EMBL" id="JAHUTJ010050874">
    <property type="protein sequence ID" value="MED6284411.1"/>
    <property type="molecule type" value="Genomic_DNA"/>
</dbReference>
<sequence length="159" mass="17274">MVDLLICHPEGPLLCLADPQIEGPLLCSALVDPQTEGPLLCSADLQTISSFVVGLQAFAADHPGLCVAGPGAYLNCVLARGHLLNFVPAWGDVLVVRLNFVFWFLSLSLSQESLFCSSQALFSPFCQLTLFGSPAPSIRSPHFTWFLLHIYTSVLFIPR</sequence>
<organism evidence="1 2">
    <name type="scientific">Characodon lateralis</name>
    <dbReference type="NCBI Taxonomy" id="208331"/>
    <lineage>
        <taxon>Eukaryota</taxon>
        <taxon>Metazoa</taxon>
        <taxon>Chordata</taxon>
        <taxon>Craniata</taxon>
        <taxon>Vertebrata</taxon>
        <taxon>Euteleostomi</taxon>
        <taxon>Actinopterygii</taxon>
        <taxon>Neopterygii</taxon>
        <taxon>Teleostei</taxon>
        <taxon>Neoteleostei</taxon>
        <taxon>Acanthomorphata</taxon>
        <taxon>Ovalentaria</taxon>
        <taxon>Atherinomorphae</taxon>
        <taxon>Cyprinodontiformes</taxon>
        <taxon>Goodeidae</taxon>
        <taxon>Characodon</taxon>
    </lineage>
</organism>
<name>A0ABU7EBI4_9TELE</name>
<gene>
    <name evidence="1" type="ORF">CHARACLAT_018953</name>
</gene>
<accession>A0ABU7EBI4</accession>
<evidence type="ECO:0000313" key="1">
    <source>
        <dbReference type="EMBL" id="MED6284411.1"/>
    </source>
</evidence>
<keyword evidence="2" id="KW-1185">Reference proteome</keyword>
<dbReference type="Proteomes" id="UP001352852">
    <property type="component" value="Unassembled WGS sequence"/>
</dbReference>
<comment type="caution">
    <text evidence="1">The sequence shown here is derived from an EMBL/GenBank/DDBJ whole genome shotgun (WGS) entry which is preliminary data.</text>
</comment>
<reference evidence="1 2" key="1">
    <citation type="submission" date="2021-06" db="EMBL/GenBank/DDBJ databases">
        <authorList>
            <person name="Palmer J.M."/>
        </authorList>
    </citation>
    <scope>NUCLEOTIDE SEQUENCE [LARGE SCALE GENOMIC DNA]</scope>
    <source>
        <strain evidence="1 2">CL_MEX2019</strain>
        <tissue evidence="1">Muscle</tissue>
    </source>
</reference>